<dbReference type="InterPro" id="IPR003439">
    <property type="entry name" value="ABC_transporter-like_ATP-bd"/>
</dbReference>
<keyword evidence="3" id="KW-0547">Nucleotide-binding</keyword>
<dbReference type="PANTHER" id="PTHR24221:SF654">
    <property type="entry name" value="ATP-BINDING CASSETTE SUB-FAMILY B MEMBER 6"/>
    <property type="match status" value="1"/>
</dbReference>
<dbReference type="SUPFAM" id="SSF90123">
    <property type="entry name" value="ABC transporter transmembrane region"/>
    <property type="match status" value="1"/>
</dbReference>
<dbReference type="Pfam" id="PF00664">
    <property type="entry name" value="ABC_membrane"/>
    <property type="match status" value="1"/>
</dbReference>
<dbReference type="GO" id="GO:0016020">
    <property type="term" value="C:membrane"/>
    <property type="evidence" value="ECO:0007669"/>
    <property type="project" value="UniProtKB-SubCell"/>
</dbReference>
<evidence type="ECO:0000313" key="11">
    <source>
        <dbReference type="Proteomes" id="UP000750197"/>
    </source>
</evidence>
<dbReference type="GO" id="GO:0140359">
    <property type="term" value="F:ABC-type transporter activity"/>
    <property type="evidence" value="ECO:0007669"/>
    <property type="project" value="InterPro"/>
</dbReference>
<protein>
    <submittedName>
        <fullName evidence="10">ABC transporter ATP-binding protein/permease</fullName>
    </submittedName>
</protein>
<dbReference type="PROSITE" id="PS00211">
    <property type="entry name" value="ABC_TRANSPORTER_1"/>
    <property type="match status" value="1"/>
</dbReference>
<evidence type="ECO:0000256" key="6">
    <source>
        <dbReference type="ARBA" id="ARBA00023136"/>
    </source>
</evidence>
<gene>
    <name evidence="10" type="ORF">KIY12_10505</name>
</gene>
<dbReference type="GO" id="GO:0016887">
    <property type="term" value="F:ATP hydrolysis activity"/>
    <property type="evidence" value="ECO:0007669"/>
    <property type="project" value="InterPro"/>
</dbReference>
<dbReference type="Gene3D" id="1.20.1560.10">
    <property type="entry name" value="ABC transporter type 1, transmembrane domain"/>
    <property type="match status" value="1"/>
</dbReference>
<evidence type="ECO:0000256" key="7">
    <source>
        <dbReference type="SAM" id="Phobius"/>
    </source>
</evidence>
<dbReference type="InterPro" id="IPR027417">
    <property type="entry name" value="P-loop_NTPase"/>
</dbReference>
<dbReference type="GO" id="GO:0005524">
    <property type="term" value="F:ATP binding"/>
    <property type="evidence" value="ECO:0007669"/>
    <property type="project" value="UniProtKB-KW"/>
</dbReference>
<dbReference type="PANTHER" id="PTHR24221">
    <property type="entry name" value="ATP-BINDING CASSETTE SUB-FAMILY B"/>
    <property type="match status" value="1"/>
</dbReference>
<evidence type="ECO:0000313" key="10">
    <source>
        <dbReference type="EMBL" id="MBX8645128.1"/>
    </source>
</evidence>
<name>A0A8J8CIX1_9ARCH</name>
<dbReference type="Proteomes" id="UP000750197">
    <property type="component" value="Unassembled WGS sequence"/>
</dbReference>
<dbReference type="InterPro" id="IPR017871">
    <property type="entry name" value="ABC_transporter-like_CS"/>
</dbReference>
<proteinExistence type="predicted"/>
<feature type="domain" description="ABC transmembrane type-1" evidence="9">
    <location>
        <begin position="1"/>
        <end position="211"/>
    </location>
</feature>
<dbReference type="SMART" id="SM00382">
    <property type="entry name" value="AAA"/>
    <property type="match status" value="1"/>
</dbReference>
<organism evidence="10 11">
    <name type="scientific">Candidatus Sysuiplasma superficiale</name>
    <dbReference type="NCBI Taxonomy" id="2823368"/>
    <lineage>
        <taxon>Archaea</taxon>
        <taxon>Methanobacteriati</taxon>
        <taxon>Thermoplasmatota</taxon>
        <taxon>Thermoplasmata</taxon>
        <taxon>Candidatus Sysuiplasmatales</taxon>
        <taxon>Candidatus Sysuiplasmataceae</taxon>
        <taxon>Candidatus Sysuiplasma</taxon>
    </lineage>
</organism>
<evidence type="ECO:0000256" key="3">
    <source>
        <dbReference type="ARBA" id="ARBA00022741"/>
    </source>
</evidence>
<evidence type="ECO:0000259" key="9">
    <source>
        <dbReference type="PROSITE" id="PS50929"/>
    </source>
</evidence>
<dbReference type="Gene3D" id="3.40.50.300">
    <property type="entry name" value="P-loop containing nucleotide triphosphate hydrolases"/>
    <property type="match status" value="1"/>
</dbReference>
<dbReference type="PROSITE" id="PS50929">
    <property type="entry name" value="ABC_TM1F"/>
    <property type="match status" value="1"/>
</dbReference>
<feature type="transmembrane region" description="Helical" evidence="7">
    <location>
        <begin position="156"/>
        <end position="175"/>
    </location>
</feature>
<keyword evidence="2 7" id="KW-0812">Transmembrane</keyword>
<feature type="domain" description="ABC transporter" evidence="8">
    <location>
        <begin position="248"/>
        <end position="481"/>
    </location>
</feature>
<comment type="caution">
    <text evidence="10">The sequence shown here is derived from an EMBL/GenBank/DDBJ whole genome shotgun (WGS) entry which is preliminary data.</text>
</comment>
<feature type="transmembrane region" description="Helical" evidence="7">
    <location>
        <begin position="72"/>
        <end position="91"/>
    </location>
</feature>
<dbReference type="EMBL" id="JAHEAC010000183">
    <property type="protein sequence ID" value="MBX8645128.1"/>
    <property type="molecule type" value="Genomic_DNA"/>
</dbReference>
<keyword evidence="6 7" id="KW-0472">Membrane</keyword>
<dbReference type="PROSITE" id="PS50893">
    <property type="entry name" value="ABC_TRANSPORTER_2"/>
    <property type="match status" value="1"/>
</dbReference>
<reference evidence="10" key="1">
    <citation type="submission" date="2021-05" db="EMBL/GenBank/DDBJ databases">
        <title>Genomic insights into ecological role and evolution of a novel Thermoplasmata order Candidatus Sysuiplasmatales.</title>
        <authorList>
            <person name="Yuan Y."/>
        </authorList>
    </citation>
    <scope>NUCLEOTIDE SEQUENCE</scope>
    <source>
        <strain evidence="10">TUT19-bin139</strain>
    </source>
</reference>
<evidence type="ECO:0000256" key="4">
    <source>
        <dbReference type="ARBA" id="ARBA00022840"/>
    </source>
</evidence>
<sequence>RFAYELREDVFGHMMSKKYGFFESETSGNLLSRCTMDIEAARNFVLNLLSQMIPTFLLIMIAFYFLLTLNPVYSLFFLIVVPLLVYLGMDFQKKQRAHWRRIRDEYGVMNERLQENITGQRVVRGFLGEEREIRRFRDTTDTYFQEYLYIAKLRGYYNNLMPLLISIAATSVILYGGYSDIISLAAVGSLVAAVNIFNTMISPVSVMGRLIVWSENARAAIDRINEITQRSDEENVGAEITKNAKPPVIARAVSFSRGSRVILNDISLEIGKGEFVAITGGTGSGKSTLIGMLPRFYDLDSGSVYFNGEKYDSFTLPEIRRRIGLVPQEVSILSGTLRENIAFGNGEYTDEEIEKAAKIAHIADFIDSLPERYNTIVGERGITLSGGQKQRIAIARAVISRPELLIFDDSTSSVDAETELAIFRSIREELKGTSVIVISLRETGLLFADRVLKLEDGRLRAVSDVRKELLTIVDDSVSQGVI</sequence>
<evidence type="ECO:0000256" key="1">
    <source>
        <dbReference type="ARBA" id="ARBA00004141"/>
    </source>
</evidence>
<evidence type="ECO:0000256" key="5">
    <source>
        <dbReference type="ARBA" id="ARBA00022989"/>
    </source>
</evidence>
<dbReference type="InterPro" id="IPR036640">
    <property type="entry name" value="ABC1_TM_sf"/>
</dbReference>
<comment type="subcellular location">
    <subcellularLocation>
        <location evidence="1">Membrane</location>
        <topology evidence="1">Multi-pass membrane protein</topology>
    </subcellularLocation>
</comment>
<keyword evidence="5 7" id="KW-1133">Transmembrane helix</keyword>
<evidence type="ECO:0000259" key="8">
    <source>
        <dbReference type="PROSITE" id="PS50893"/>
    </source>
</evidence>
<feature type="non-terminal residue" evidence="10">
    <location>
        <position position="1"/>
    </location>
</feature>
<dbReference type="Pfam" id="PF00005">
    <property type="entry name" value="ABC_tran"/>
    <property type="match status" value="1"/>
</dbReference>
<feature type="transmembrane region" description="Helical" evidence="7">
    <location>
        <begin position="44"/>
        <end position="66"/>
    </location>
</feature>
<accession>A0A8J8CIX1</accession>
<dbReference type="InterPro" id="IPR039421">
    <property type="entry name" value="Type_1_exporter"/>
</dbReference>
<evidence type="ECO:0000256" key="2">
    <source>
        <dbReference type="ARBA" id="ARBA00022692"/>
    </source>
</evidence>
<dbReference type="InterPro" id="IPR011527">
    <property type="entry name" value="ABC1_TM_dom"/>
</dbReference>
<keyword evidence="4 10" id="KW-0067">ATP-binding</keyword>
<dbReference type="AlphaFoldDB" id="A0A8J8CIX1"/>
<dbReference type="InterPro" id="IPR003593">
    <property type="entry name" value="AAA+_ATPase"/>
</dbReference>
<dbReference type="SUPFAM" id="SSF52540">
    <property type="entry name" value="P-loop containing nucleoside triphosphate hydrolases"/>
    <property type="match status" value="1"/>
</dbReference>